<evidence type="ECO:0000256" key="4">
    <source>
        <dbReference type="ARBA" id="ARBA00022670"/>
    </source>
</evidence>
<dbReference type="CDD" id="cd06163">
    <property type="entry name" value="S2P-M50_PDZ_RseP-like"/>
    <property type="match status" value="1"/>
</dbReference>
<evidence type="ECO:0000256" key="3">
    <source>
        <dbReference type="ARBA" id="ARBA00007931"/>
    </source>
</evidence>
<keyword evidence="8 11" id="KW-1133">Transmembrane helix</keyword>
<keyword evidence="7" id="KW-0862">Zinc</keyword>
<dbReference type="AlphaFoldDB" id="E7GCZ8"/>
<keyword evidence="5 11" id="KW-0812">Transmembrane</keyword>
<dbReference type="Proteomes" id="UP000003157">
    <property type="component" value="Unassembled WGS sequence"/>
</dbReference>
<proteinExistence type="inferred from homology"/>
<feature type="transmembrane region" description="Helical" evidence="11">
    <location>
        <begin position="287"/>
        <end position="320"/>
    </location>
</feature>
<dbReference type="eggNOG" id="COG0750">
    <property type="taxonomic scope" value="Bacteria"/>
</dbReference>
<dbReference type="Gene3D" id="2.30.42.10">
    <property type="match status" value="1"/>
</dbReference>
<keyword evidence="14" id="KW-1185">Reference proteome</keyword>
<dbReference type="PANTHER" id="PTHR42837">
    <property type="entry name" value="REGULATOR OF SIGMA-E PROTEASE RSEP"/>
    <property type="match status" value="1"/>
</dbReference>
<evidence type="ECO:0000256" key="2">
    <source>
        <dbReference type="ARBA" id="ARBA00004141"/>
    </source>
</evidence>
<feature type="domain" description="Peptidase M50" evidence="12">
    <location>
        <begin position="10"/>
        <end position="347"/>
    </location>
</feature>
<evidence type="ECO:0000256" key="11">
    <source>
        <dbReference type="SAM" id="Phobius"/>
    </source>
</evidence>
<evidence type="ECO:0000256" key="10">
    <source>
        <dbReference type="ARBA" id="ARBA00023136"/>
    </source>
</evidence>
<comment type="similarity">
    <text evidence="3">Belongs to the peptidase M50B family.</text>
</comment>
<evidence type="ECO:0000256" key="8">
    <source>
        <dbReference type="ARBA" id="ARBA00022989"/>
    </source>
</evidence>
<evidence type="ECO:0000256" key="5">
    <source>
        <dbReference type="ARBA" id="ARBA00022692"/>
    </source>
</evidence>
<dbReference type="InterPro" id="IPR036034">
    <property type="entry name" value="PDZ_sf"/>
</dbReference>
<dbReference type="GO" id="GO:0006508">
    <property type="term" value="P:proteolysis"/>
    <property type="evidence" value="ECO:0007669"/>
    <property type="project" value="UniProtKB-KW"/>
</dbReference>
<protein>
    <recommendedName>
        <fullName evidence="12">Peptidase M50 domain-containing protein</fullName>
    </recommendedName>
</protein>
<dbReference type="PANTHER" id="PTHR42837:SF2">
    <property type="entry name" value="MEMBRANE METALLOPROTEASE ARASP2, CHLOROPLASTIC-RELATED"/>
    <property type="match status" value="1"/>
</dbReference>
<feature type="transmembrane region" description="Helical" evidence="11">
    <location>
        <begin position="100"/>
        <end position="125"/>
    </location>
</feature>
<evidence type="ECO:0000313" key="13">
    <source>
        <dbReference type="EMBL" id="EFW04357.1"/>
    </source>
</evidence>
<feature type="transmembrane region" description="Helical" evidence="11">
    <location>
        <begin position="332"/>
        <end position="353"/>
    </location>
</feature>
<organism evidence="13 14">
    <name type="scientific">Coprobacillus cateniformis</name>
    <dbReference type="NCBI Taxonomy" id="100884"/>
    <lineage>
        <taxon>Bacteria</taxon>
        <taxon>Bacillati</taxon>
        <taxon>Bacillota</taxon>
        <taxon>Erysipelotrichia</taxon>
        <taxon>Erysipelotrichales</taxon>
        <taxon>Coprobacillaceae</taxon>
        <taxon>Coprobacillus</taxon>
    </lineage>
</organism>
<evidence type="ECO:0000256" key="7">
    <source>
        <dbReference type="ARBA" id="ARBA00022833"/>
    </source>
</evidence>
<feature type="transmembrane region" description="Helical" evidence="11">
    <location>
        <begin position="6"/>
        <end position="28"/>
    </location>
</feature>
<keyword evidence="6" id="KW-0378">Hydrolase</keyword>
<dbReference type="Pfam" id="PF02163">
    <property type="entry name" value="Peptidase_M50"/>
    <property type="match status" value="1"/>
</dbReference>
<dbReference type="RefSeq" id="WP_008789728.1">
    <property type="nucleotide sequence ID" value="NZ_AKCB01000001.1"/>
</dbReference>
<gene>
    <name evidence="13" type="ORF">HMPREF9488_02640</name>
</gene>
<dbReference type="InterPro" id="IPR004387">
    <property type="entry name" value="Pept_M50_Zn"/>
</dbReference>
<dbReference type="GO" id="GO:0004222">
    <property type="term" value="F:metalloendopeptidase activity"/>
    <property type="evidence" value="ECO:0007669"/>
    <property type="project" value="InterPro"/>
</dbReference>
<evidence type="ECO:0000313" key="14">
    <source>
        <dbReference type="Proteomes" id="UP000003157"/>
    </source>
</evidence>
<dbReference type="SUPFAM" id="SSF50156">
    <property type="entry name" value="PDZ domain-like"/>
    <property type="match status" value="1"/>
</dbReference>
<keyword evidence="10 11" id="KW-0472">Membrane</keyword>
<dbReference type="STRING" id="100884.GCA_000269565_00292"/>
<dbReference type="GO" id="GO:0016020">
    <property type="term" value="C:membrane"/>
    <property type="evidence" value="ECO:0007669"/>
    <property type="project" value="UniProtKB-SubCell"/>
</dbReference>
<comment type="caution">
    <text evidence="13">The sequence shown here is derived from an EMBL/GenBank/DDBJ whole genome shotgun (WGS) entry which is preliminary data.</text>
</comment>
<keyword evidence="9" id="KW-0482">Metalloprotease</keyword>
<name>E7GCZ8_9FIRM</name>
<reference evidence="13 14" key="1">
    <citation type="submission" date="2010-12" db="EMBL/GenBank/DDBJ databases">
        <title>The Genome Sequence of Coprobacillus sp. strain 29_1.</title>
        <authorList>
            <consortium name="The Broad Institute Genome Sequencing Platform"/>
            <person name="Earl A."/>
            <person name="Ward D."/>
            <person name="Feldgarden M."/>
            <person name="Gevers D."/>
            <person name="Daigneault M."/>
            <person name="Sibley C.D."/>
            <person name="White A."/>
            <person name="Strauss J."/>
            <person name="Allen-Vercoe E."/>
            <person name="Young S.K."/>
            <person name="Zeng Q."/>
            <person name="Gargeya S."/>
            <person name="Fitzgerald M."/>
            <person name="Haas B."/>
            <person name="Abouelleil A."/>
            <person name="Alvarado L."/>
            <person name="Arachchi H.M."/>
            <person name="Berlin A."/>
            <person name="Brown A."/>
            <person name="Chapman S.B."/>
            <person name="Chen Z."/>
            <person name="Dunbar C."/>
            <person name="Freedman E."/>
            <person name="Gearin G."/>
            <person name="Gellesch M."/>
            <person name="Goldberg J."/>
            <person name="Griggs A."/>
            <person name="Gujja S."/>
            <person name="Heilman E."/>
            <person name="Heiman D."/>
            <person name="Howarth C."/>
            <person name="Larson L."/>
            <person name="Lui A."/>
            <person name="MacDonald P.J.P."/>
            <person name="Mehta T."/>
            <person name="Montmayeur A."/>
            <person name="Murphy C."/>
            <person name="Neiman D."/>
            <person name="Pearson M."/>
            <person name="Priest M."/>
            <person name="Roberts A."/>
            <person name="Saif S."/>
            <person name="Shea T."/>
            <person name="Shenoy N."/>
            <person name="Sisk P."/>
            <person name="Stolte C."/>
            <person name="Sykes S."/>
            <person name="White J."/>
            <person name="Yandava C."/>
            <person name="Nusbaum C."/>
            <person name="Birren B."/>
        </authorList>
    </citation>
    <scope>NUCLEOTIDE SEQUENCE [LARGE SCALE GENOMIC DNA]</scope>
    <source>
        <strain evidence="13 14">29_1</strain>
    </source>
</reference>
<dbReference type="EMBL" id="ADKX01000039">
    <property type="protein sequence ID" value="EFW04357.1"/>
    <property type="molecule type" value="Genomic_DNA"/>
</dbReference>
<comment type="cofactor">
    <cofactor evidence="1">
        <name>Zn(2+)</name>
        <dbReference type="ChEBI" id="CHEBI:29105"/>
    </cofactor>
</comment>
<keyword evidence="4" id="KW-0645">Protease</keyword>
<sequence length="361" mass="39908">MQNIINVLVFLLILGSIIIIHELGHFLAAKFFGVYCGQFSIGFGPKIWSKKGKETEYEIRALPFGGFVAMAGEENQEDNEEMQDIPIERTLKGIKAYQKVIIFLAGVFMNFILAIVVLLSVNVFAGQLPVNVAQVGTISQGSAAEKSGLQVGDIIQQVDIVETGQTILISNYEDIYFTQENLKTTANEITMNVTVQRQNEKKVLTMKVQCDQTDARYRLGITQATRPMNFVEAVQHTFISFGEMSVAIFVAVGQLITKFTDTVTQLSGPAGIYQITAQVTESGQVTYILNLLAMLSINVGIFNLLPIPGLDGCQVIFAIVEKMIGRELPQKLKLTLQMIGLGLVMLLMVFVTYQDIMRIFG</sequence>
<evidence type="ECO:0000256" key="1">
    <source>
        <dbReference type="ARBA" id="ARBA00001947"/>
    </source>
</evidence>
<evidence type="ECO:0000256" key="6">
    <source>
        <dbReference type="ARBA" id="ARBA00022801"/>
    </source>
</evidence>
<dbReference type="GeneID" id="78228217"/>
<dbReference type="OrthoDB" id="9782003at2"/>
<accession>E7GCZ8</accession>
<dbReference type="HOGENOM" id="CLU_025778_1_0_9"/>
<dbReference type="InterPro" id="IPR008915">
    <property type="entry name" value="Peptidase_M50"/>
</dbReference>
<comment type="subcellular location">
    <subcellularLocation>
        <location evidence="2">Membrane</location>
        <topology evidence="2">Multi-pass membrane protein</topology>
    </subcellularLocation>
</comment>
<evidence type="ECO:0000256" key="9">
    <source>
        <dbReference type="ARBA" id="ARBA00023049"/>
    </source>
</evidence>
<evidence type="ECO:0000259" key="12">
    <source>
        <dbReference type="Pfam" id="PF02163"/>
    </source>
</evidence>